<dbReference type="SUPFAM" id="SSF89550">
    <property type="entry name" value="PHP domain-like"/>
    <property type="match status" value="1"/>
</dbReference>
<reference evidence="2" key="2">
    <citation type="journal article" date="2021" name="PeerJ">
        <title>Extensive microbial diversity within the chicken gut microbiome revealed by metagenomics and culture.</title>
        <authorList>
            <person name="Gilroy R."/>
            <person name="Ravi A."/>
            <person name="Getino M."/>
            <person name="Pursley I."/>
            <person name="Horton D.L."/>
            <person name="Alikhan N.F."/>
            <person name="Baker D."/>
            <person name="Gharbi K."/>
            <person name="Hall N."/>
            <person name="Watson M."/>
            <person name="Adriaenssens E.M."/>
            <person name="Foster-Nyarko E."/>
            <person name="Jarju S."/>
            <person name="Secka A."/>
            <person name="Antonio M."/>
            <person name="Oren A."/>
            <person name="Chaudhuri R.R."/>
            <person name="La Ragione R."/>
            <person name="Hildebrand F."/>
            <person name="Pallen M.J."/>
        </authorList>
    </citation>
    <scope>NUCLEOTIDE SEQUENCE</scope>
    <source>
        <strain evidence="2">CHK176-22527</strain>
    </source>
</reference>
<comment type="caution">
    <text evidence="2">The sequence shown here is derived from an EMBL/GenBank/DDBJ whole genome shotgun (WGS) entry which is preliminary data.</text>
</comment>
<dbReference type="InterPro" id="IPR003141">
    <property type="entry name" value="Pol/His_phosphatase_N"/>
</dbReference>
<dbReference type="CDD" id="cd07438">
    <property type="entry name" value="PHP_HisPPase_AMP"/>
    <property type="match status" value="1"/>
</dbReference>
<dbReference type="InterPro" id="IPR004013">
    <property type="entry name" value="PHP_dom"/>
</dbReference>
<protein>
    <submittedName>
        <fullName evidence="2">PHP domain-containing protein</fullName>
    </submittedName>
</protein>
<dbReference type="Gene3D" id="3.20.20.140">
    <property type="entry name" value="Metal-dependent hydrolases"/>
    <property type="match status" value="1"/>
</dbReference>
<dbReference type="InterPro" id="IPR052018">
    <property type="entry name" value="PHP_domain"/>
</dbReference>
<evidence type="ECO:0000259" key="1">
    <source>
        <dbReference type="SMART" id="SM00481"/>
    </source>
</evidence>
<dbReference type="EMBL" id="DVLX01000031">
    <property type="protein sequence ID" value="HIT99219.1"/>
    <property type="molecule type" value="Genomic_DNA"/>
</dbReference>
<dbReference type="SMART" id="SM00481">
    <property type="entry name" value="POLIIIAc"/>
    <property type="match status" value="1"/>
</dbReference>
<dbReference type="Proteomes" id="UP000824159">
    <property type="component" value="Unassembled WGS sequence"/>
</dbReference>
<dbReference type="InterPro" id="IPR016195">
    <property type="entry name" value="Pol/histidinol_Pase-like"/>
</dbReference>
<accession>A0A9D1HCS0</accession>
<dbReference type="Pfam" id="PF02811">
    <property type="entry name" value="PHP"/>
    <property type="match status" value="1"/>
</dbReference>
<dbReference type="Gene3D" id="1.10.150.650">
    <property type="match status" value="1"/>
</dbReference>
<dbReference type="PANTHER" id="PTHR42924:SF3">
    <property type="entry name" value="POLYMERASE_HISTIDINOL PHOSPHATASE N-TERMINAL DOMAIN-CONTAINING PROTEIN"/>
    <property type="match status" value="1"/>
</dbReference>
<proteinExistence type="predicted"/>
<gene>
    <name evidence="2" type="ORF">IAD12_03075</name>
</gene>
<name>A0A9D1HCS0_9FIRM</name>
<dbReference type="GO" id="GO:0004534">
    <property type="term" value="F:5'-3' RNA exonuclease activity"/>
    <property type="evidence" value="ECO:0007669"/>
    <property type="project" value="TreeGrafter"/>
</dbReference>
<reference evidence="2" key="1">
    <citation type="submission" date="2020-10" db="EMBL/GenBank/DDBJ databases">
        <authorList>
            <person name="Gilroy R."/>
        </authorList>
    </citation>
    <scope>NUCLEOTIDE SEQUENCE</scope>
    <source>
        <strain evidence="2">CHK176-22527</strain>
    </source>
</reference>
<dbReference type="GO" id="GO:0035312">
    <property type="term" value="F:5'-3' DNA exonuclease activity"/>
    <property type="evidence" value="ECO:0007669"/>
    <property type="project" value="TreeGrafter"/>
</dbReference>
<feature type="domain" description="Polymerase/histidinol phosphatase N-terminal" evidence="1">
    <location>
        <begin position="6"/>
        <end position="71"/>
    </location>
</feature>
<dbReference type="PANTHER" id="PTHR42924">
    <property type="entry name" value="EXONUCLEASE"/>
    <property type="match status" value="1"/>
</dbReference>
<evidence type="ECO:0000313" key="3">
    <source>
        <dbReference type="Proteomes" id="UP000824159"/>
    </source>
</evidence>
<dbReference type="AlphaFoldDB" id="A0A9D1HCS0"/>
<organism evidence="2 3">
    <name type="scientific">Candidatus Allocopromorpha excrementavium</name>
    <dbReference type="NCBI Taxonomy" id="2840741"/>
    <lineage>
        <taxon>Bacteria</taxon>
        <taxon>Bacillati</taxon>
        <taxon>Bacillota</taxon>
        <taxon>Clostridia</taxon>
        <taxon>Eubacteriales</taxon>
        <taxon>Eubacteriaceae</taxon>
        <taxon>Eubacteriaceae incertae sedis</taxon>
        <taxon>Candidatus Allocopromorpha</taxon>
    </lineage>
</organism>
<sequence length="275" mass="30654">MEQNKIDMHIHTFYSDGQAAPAAIVKKAKELGYEKIAITDHDGTDGIEEALQEGKREDIEVVPGIELASVTDNGIGLHILGYGIDRESKELKNTLSILAEKRADRNRKLIEVLNEMGYEIDEEDLRRFQPNDFIGKPVIARALVEKGYAKDVSEVFNSDKFLANKRAKAIKKEKIDFAEAVAVIKAAGGSAVLAHPIQTRHIGKPGSREFYDNISEIIDVLKGFGLEGLECFHPDQNREQTLEFIKIAEDRGLYITRGSDFHGKDFAEAEKTAEV</sequence>
<evidence type="ECO:0000313" key="2">
    <source>
        <dbReference type="EMBL" id="HIT99219.1"/>
    </source>
</evidence>